<accession>A0A7R7WKX5</accession>
<reference evidence="2" key="1">
    <citation type="submission" date="2021-01" db="EMBL/GenBank/DDBJ databases">
        <authorList>
            <consortium name="Aspergillus luchuensis mut. kawachii IFO 4304 genome sequencing consortium"/>
            <person name="Kazuki M."/>
            <person name="Futagami T."/>
        </authorList>
    </citation>
    <scope>NUCLEOTIDE SEQUENCE</scope>
    <source>
        <strain evidence="2">IFO 4308</strain>
    </source>
</reference>
<keyword evidence="1" id="KW-0472">Membrane</keyword>
<organism evidence="2 3">
    <name type="scientific">Aspergillus kawachii</name>
    <name type="common">White koji mold</name>
    <name type="synonym">Aspergillus awamori var. kawachi</name>
    <dbReference type="NCBI Taxonomy" id="1069201"/>
    <lineage>
        <taxon>Eukaryota</taxon>
        <taxon>Fungi</taxon>
        <taxon>Dikarya</taxon>
        <taxon>Ascomycota</taxon>
        <taxon>Pezizomycotina</taxon>
        <taxon>Eurotiomycetes</taxon>
        <taxon>Eurotiomycetidae</taxon>
        <taxon>Eurotiales</taxon>
        <taxon>Aspergillaceae</taxon>
        <taxon>Aspergillus</taxon>
        <taxon>Aspergillus subgen. Circumdati</taxon>
    </lineage>
</organism>
<dbReference type="KEGG" id="aluc:AKAW2_80694S"/>
<dbReference type="AlphaFoldDB" id="A0A7R7WKX5"/>
<feature type="transmembrane region" description="Helical" evidence="1">
    <location>
        <begin position="90"/>
        <end position="110"/>
    </location>
</feature>
<dbReference type="Proteomes" id="UP000661280">
    <property type="component" value="Chromosome 8"/>
</dbReference>
<dbReference type="RefSeq" id="XP_041548655.1">
    <property type="nucleotide sequence ID" value="XM_041681742.1"/>
</dbReference>
<keyword evidence="1" id="KW-1133">Transmembrane helix</keyword>
<dbReference type="EMBL" id="AP024432">
    <property type="protein sequence ID" value="BCS04893.1"/>
    <property type="molecule type" value="Genomic_DNA"/>
</dbReference>
<evidence type="ECO:0000313" key="2">
    <source>
        <dbReference type="EMBL" id="BCS04893.1"/>
    </source>
</evidence>
<gene>
    <name evidence="2" type="ORF">AKAW2_80694S</name>
</gene>
<keyword evidence="3" id="KW-1185">Reference proteome</keyword>
<evidence type="ECO:0000256" key="1">
    <source>
        <dbReference type="SAM" id="Phobius"/>
    </source>
</evidence>
<name>A0A7R7WKX5_ASPKA</name>
<sequence>MTSFSLFTLFLSFFSEMCVKLLFPFIFLFPSRHFALATGWIGYFNCSIPFPTRIFRTPGVVGADPKAEAEAETERHKRSCKQKQAEEERWVCMCAIELGMILWSLILLGGRGKREYKKRRDILSEVTLRKTKKRRNKTTKRPTARILLYSIFSWNVPISIPL</sequence>
<reference evidence="2" key="2">
    <citation type="submission" date="2021-02" db="EMBL/GenBank/DDBJ databases">
        <title>Aspergillus luchuensis mut. kawachii IFO 4304 genome sequence.</title>
        <authorList>
            <person name="Mori K."/>
            <person name="Kadooka C."/>
            <person name="Goto M."/>
            <person name="Futagami T."/>
        </authorList>
    </citation>
    <scope>NUCLEOTIDE SEQUENCE</scope>
    <source>
        <strain evidence="2">IFO 4308</strain>
    </source>
</reference>
<proteinExistence type="predicted"/>
<dbReference type="GeneID" id="64966214"/>
<protein>
    <submittedName>
        <fullName evidence="2">Uncharacterized protein</fullName>
    </submittedName>
</protein>
<evidence type="ECO:0000313" key="3">
    <source>
        <dbReference type="Proteomes" id="UP000661280"/>
    </source>
</evidence>
<keyword evidence="1" id="KW-0812">Transmembrane</keyword>